<dbReference type="SUPFAM" id="SSF54862">
    <property type="entry name" value="4Fe-4S ferredoxins"/>
    <property type="match status" value="1"/>
</dbReference>
<feature type="domain" description="4Fe-4S ferredoxin-type" evidence="5">
    <location>
        <begin position="315"/>
        <end position="343"/>
    </location>
</feature>
<organism evidence="6">
    <name type="scientific">marine sediment metagenome</name>
    <dbReference type="NCBI Taxonomy" id="412755"/>
    <lineage>
        <taxon>unclassified sequences</taxon>
        <taxon>metagenomes</taxon>
        <taxon>ecological metagenomes</taxon>
    </lineage>
</organism>
<keyword evidence="3" id="KW-0408">Iron</keyword>
<evidence type="ECO:0000256" key="3">
    <source>
        <dbReference type="ARBA" id="ARBA00023004"/>
    </source>
</evidence>
<evidence type="ECO:0000259" key="5">
    <source>
        <dbReference type="PROSITE" id="PS51379"/>
    </source>
</evidence>
<dbReference type="Gene3D" id="3.30.70.20">
    <property type="match status" value="1"/>
</dbReference>
<keyword evidence="1" id="KW-0004">4Fe-4S</keyword>
<evidence type="ECO:0000256" key="1">
    <source>
        <dbReference type="ARBA" id="ARBA00022485"/>
    </source>
</evidence>
<feature type="domain" description="4Fe-4S ferredoxin-type" evidence="5">
    <location>
        <begin position="285"/>
        <end position="314"/>
    </location>
</feature>
<evidence type="ECO:0000313" key="6">
    <source>
        <dbReference type="EMBL" id="GAG70486.1"/>
    </source>
</evidence>
<dbReference type="EMBL" id="BART01000320">
    <property type="protein sequence ID" value="GAG70486.1"/>
    <property type="molecule type" value="Genomic_DNA"/>
</dbReference>
<proteinExistence type="predicted"/>
<dbReference type="PROSITE" id="PS51379">
    <property type="entry name" value="4FE4S_FER_2"/>
    <property type="match status" value="2"/>
</dbReference>
<dbReference type="AlphaFoldDB" id="X1BES7"/>
<comment type="caution">
    <text evidence="6">The sequence shown here is derived from an EMBL/GenBank/DDBJ whole genome shotgun (WGS) entry which is preliminary data.</text>
</comment>
<keyword evidence="2" id="KW-0479">Metal-binding</keyword>
<dbReference type="InterPro" id="IPR007160">
    <property type="entry name" value="DUF362"/>
</dbReference>
<dbReference type="InterPro" id="IPR050157">
    <property type="entry name" value="PSI_iron-sulfur_center"/>
</dbReference>
<gene>
    <name evidence="6" type="ORF">S01H4_01680</name>
</gene>
<name>X1BES7_9ZZZZ</name>
<dbReference type="PANTHER" id="PTHR24960">
    <property type="entry name" value="PHOTOSYSTEM I IRON-SULFUR CENTER-RELATED"/>
    <property type="match status" value="1"/>
</dbReference>
<dbReference type="Pfam" id="PF04015">
    <property type="entry name" value="DUF362"/>
    <property type="match status" value="1"/>
</dbReference>
<reference evidence="6" key="1">
    <citation type="journal article" date="2014" name="Front. Microbiol.">
        <title>High frequency of phylogenetically diverse reductive dehalogenase-homologous genes in deep subseafloor sedimentary metagenomes.</title>
        <authorList>
            <person name="Kawai M."/>
            <person name="Futagami T."/>
            <person name="Toyoda A."/>
            <person name="Takaki Y."/>
            <person name="Nishi S."/>
            <person name="Hori S."/>
            <person name="Arai W."/>
            <person name="Tsubouchi T."/>
            <person name="Morono Y."/>
            <person name="Uchiyama I."/>
            <person name="Ito T."/>
            <person name="Fujiyama A."/>
            <person name="Inagaki F."/>
            <person name="Takami H."/>
        </authorList>
    </citation>
    <scope>NUCLEOTIDE SEQUENCE</scope>
    <source>
        <strain evidence="6">Expedition CK06-06</strain>
    </source>
</reference>
<feature type="non-terminal residue" evidence="6">
    <location>
        <position position="1"/>
    </location>
</feature>
<dbReference type="Pfam" id="PF13237">
    <property type="entry name" value="Fer4_10"/>
    <property type="match status" value="1"/>
</dbReference>
<dbReference type="InterPro" id="IPR017896">
    <property type="entry name" value="4Fe4S_Fe-S-bd"/>
</dbReference>
<evidence type="ECO:0000256" key="2">
    <source>
        <dbReference type="ARBA" id="ARBA00022723"/>
    </source>
</evidence>
<dbReference type="GO" id="GO:0051539">
    <property type="term" value="F:4 iron, 4 sulfur cluster binding"/>
    <property type="evidence" value="ECO:0007669"/>
    <property type="project" value="UniProtKB-KW"/>
</dbReference>
<keyword evidence="4" id="KW-0411">Iron-sulfur</keyword>
<sequence length="363" mass="40757">SKIVIKPNFLLAATPEKAITTHPLFIEAVIENIVDITGSNKNIVIADSFGPATPYNRTGMERVYEATGVLDVAKRTGCRLNYSTEYESLSYRQGRVIKKIEVIKPIIEADVIINLPKFKTHNLTVITGAIKNMYGVVPGFTKVGYHLRFADIEKFWGMLLDIATFIKPALNIMDGIVGIEGEGPGRSGTPREVGLVLASDDPVSMDIVMSRIMNIDQRLVTLFEVLKEWKVKSYREGNIRILGEKLSDIIIDDFKLPESIGQKKLTGNNFINTYIMPFVRSLLNPYPYINSSKCNLCMVCQKICPQNSIFYTGKKMKFNYRTCIRCFCCSEMCPEGAIDIKYSFVGNLIFKRLELAGKSGKRS</sequence>
<protein>
    <recommendedName>
        <fullName evidence="5">4Fe-4S ferredoxin-type domain-containing protein</fullName>
    </recommendedName>
</protein>
<evidence type="ECO:0000256" key="4">
    <source>
        <dbReference type="ARBA" id="ARBA00023014"/>
    </source>
</evidence>
<dbReference type="GO" id="GO:0046872">
    <property type="term" value="F:metal ion binding"/>
    <property type="evidence" value="ECO:0007669"/>
    <property type="project" value="UniProtKB-KW"/>
</dbReference>
<accession>X1BES7</accession>
<dbReference type="InterPro" id="IPR017900">
    <property type="entry name" value="4Fe4S_Fe_S_CS"/>
</dbReference>
<dbReference type="PANTHER" id="PTHR24960:SF76">
    <property type="entry name" value="4FE-4S FERREDOXIN-TYPE DOMAIN-CONTAINING PROTEIN"/>
    <property type="match status" value="1"/>
</dbReference>
<dbReference type="PROSITE" id="PS00198">
    <property type="entry name" value="4FE4S_FER_1"/>
    <property type="match status" value="2"/>
</dbReference>